<dbReference type="InterPro" id="IPR027417">
    <property type="entry name" value="P-loop_NTPase"/>
</dbReference>
<organism evidence="1">
    <name type="scientific">hydrothermal vent metagenome</name>
    <dbReference type="NCBI Taxonomy" id="652676"/>
    <lineage>
        <taxon>unclassified sequences</taxon>
        <taxon>metagenomes</taxon>
        <taxon>ecological metagenomes</taxon>
    </lineage>
</organism>
<protein>
    <recommendedName>
        <fullName evidence="2">HPr kinase/phosphorylase C-terminal domain-containing protein</fullName>
    </recommendedName>
</protein>
<feature type="non-terminal residue" evidence="1">
    <location>
        <position position="1"/>
    </location>
</feature>
<gene>
    <name evidence="1" type="ORF">MNBD_BACTEROID01-1827</name>
</gene>
<dbReference type="EMBL" id="UOEP01000105">
    <property type="protein sequence ID" value="VAW19767.1"/>
    <property type="molecule type" value="Genomic_DNA"/>
</dbReference>
<accession>A0A3B0U292</accession>
<proteinExistence type="predicted"/>
<dbReference type="AlphaFoldDB" id="A0A3B0U292"/>
<evidence type="ECO:0000313" key="1">
    <source>
        <dbReference type="EMBL" id="VAW19767.1"/>
    </source>
</evidence>
<evidence type="ECO:0008006" key="2">
    <source>
        <dbReference type="Google" id="ProtNLM"/>
    </source>
</evidence>
<dbReference type="Gene3D" id="3.40.50.300">
    <property type="entry name" value="P-loop containing nucleotide triphosphate hydrolases"/>
    <property type="match status" value="1"/>
</dbReference>
<reference evidence="1" key="1">
    <citation type="submission" date="2018-06" db="EMBL/GenBank/DDBJ databases">
        <authorList>
            <person name="Zhirakovskaya E."/>
        </authorList>
    </citation>
    <scope>NUCLEOTIDE SEQUENCE</scope>
</reference>
<dbReference type="SUPFAM" id="SSF53795">
    <property type="entry name" value="PEP carboxykinase-like"/>
    <property type="match status" value="1"/>
</dbReference>
<name>A0A3B0U292_9ZZZZ</name>
<sequence length="269" mass="30395">FCFRYETMEIELLFHPLIKHLETGHISDGAHYYLYRLGEKFVLQNTRGVIGQWGPDEIHSFKGKLFMELLNNSYQMQEEDWMCVLHAAAVCYGECCLLFTGQSGCGKSTLTALLLANGFDLLADDFVPVEARTGHVMHFPAAISVKESATALLAALYPELGEAKVYRNTAPNKTVRYLLPLGKRGIDKPGFPVKALIFTKYEENSGFSLKILPHGMAFRNLIPDSWLSPLSGNVKRFLDWFAKMPCYQMVYSDNSKMVSTVEKLFRGEL</sequence>